<reference evidence="1 2" key="1">
    <citation type="journal article" date="2021" name="Hortic Res">
        <title>The domestication of Cucurbita argyrosperma as revealed by the genome of its wild relative.</title>
        <authorList>
            <person name="Barrera-Redondo J."/>
            <person name="Sanchez-de la Vega G."/>
            <person name="Aguirre-Liguori J.A."/>
            <person name="Castellanos-Morales G."/>
            <person name="Gutierrez-Guerrero Y.T."/>
            <person name="Aguirre-Dugua X."/>
            <person name="Aguirre-Planter E."/>
            <person name="Tenaillon M.I."/>
            <person name="Lira-Saade R."/>
            <person name="Eguiarte L.E."/>
        </authorList>
    </citation>
    <scope>NUCLEOTIDE SEQUENCE [LARGE SCALE GENOMIC DNA]</scope>
    <source>
        <strain evidence="1">JBR-2021</strain>
    </source>
</reference>
<sequence length="81" mass="9291">MRDLKKAEGEETGNQSVKRRIERTIGNLELRSIRRRQISSLHAEVTAEETAEAGKARQGGAEIRRDFDITFKLCEEYLIQS</sequence>
<gene>
    <name evidence="1" type="ORF">SDJN03_09628</name>
</gene>
<organism evidence="1 2">
    <name type="scientific">Cucurbita argyrosperma subsp. sororia</name>
    <dbReference type="NCBI Taxonomy" id="37648"/>
    <lineage>
        <taxon>Eukaryota</taxon>
        <taxon>Viridiplantae</taxon>
        <taxon>Streptophyta</taxon>
        <taxon>Embryophyta</taxon>
        <taxon>Tracheophyta</taxon>
        <taxon>Spermatophyta</taxon>
        <taxon>Magnoliopsida</taxon>
        <taxon>eudicotyledons</taxon>
        <taxon>Gunneridae</taxon>
        <taxon>Pentapetalae</taxon>
        <taxon>rosids</taxon>
        <taxon>fabids</taxon>
        <taxon>Cucurbitales</taxon>
        <taxon>Cucurbitaceae</taxon>
        <taxon>Cucurbiteae</taxon>
        <taxon>Cucurbita</taxon>
    </lineage>
</organism>
<evidence type="ECO:0000313" key="1">
    <source>
        <dbReference type="EMBL" id="KAG6596448.1"/>
    </source>
</evidence>
<proteinExistence type="predicted"/>
<keyword evidence="2" id="KW-1185">Reference proteome</keyword>
<accession>A0AAV6NF22</accession>
<dbReference type="EMBL" id="JAGKQH010000006">
    <property type="protein sequence ID" value="KAG6596448.1"/>
    <property type="molecule type" value="Genomic_DNA"/>
</dbReference>
<name>A0AAV6NF22_9ROSI</name>
<dbReference type="AlphaFoldDB" id="A0AAV6NF22"/>
<comment type="caution">
    <text evidence="1">The sequence shown here is derived from an EMBL/GenBank/DDBJ whole genome shotgun (WGS) entry which is preliminary data.</text>
</comment>
<feature type="non-terminal residue" evidence="1">
    <location>
        <position position="1"/>
    </location>
</feature>
<protein>
    <submittedName>
        <fullName evidence="1">Uncharacterized protein</fullName>
    </submittedName>
</protein>
<dbReference type="Proteomes" id="UP000685013">
    <property type="component" value="Chromosome 6"/>
</dbReference>
<evidence type="ECO:0000313" key="2">
    <source>
        <dbReference type="Proteomes" id="UP000685013"/>
    </source>
</evidence>